<accession>A0ACD5BHI9</accession>
<sequence length="114" mass="12401">MRHDEFIGQVQNRAKLSDRGEAAGVTRATLETLGERIPEPLAANLACERFGHDEFIRRVAQRGHTDGPQATYRSRVVLEVVGEATTGGSMDKIRESLPDDLRVLVDAGSSGALE</sequence>
<name>A0ACD5BHI9_9PSEU</name>
<dbReference type="EMBL" id="CP150484">
    <property type="protein sequence ID" value="WYW18707.1"/>
    <property type="molecule type" value="Genomic_DNA"/>
</dbReference>
<organism evidence="1 2">
    <name type="scientific">Amycolatopsis coloradensis</name>
    <dbReference type="NCBI Taxonomy" id="76021"/>
    <lineage>
        <taxon>Bacteria</taxon>
        <taxon>Bacillati</taxon>
        <taxon>Actinomycetota</taxon>
        <taxon>Actinomycetes</taxon>
        <taxon>Pseudonocardiales</taxon>
        <taxon>Pseudonocardiaceae</taxon>
        <taxon>Amycolatopsis</taxon>
    </lineage>
</organism>
<protein>
    <submittedName>
        <fullName evidence="1">DUF2267 domain-containing protein</fullName>
    </submittedName>
</protein>
<keyword evidence="2" id="KW-1185">Reference proteome</keyword>
<evidence type="ECO:0000313" key="1">
    <source>
        <dbReference type="EMBL" id="WYW18707.1"/>
    </source>
</evidence>
<proteinExistence type="predicted"/>
<reference evidence="1" key="1">
    <citation type="submission" date="2023-10" db="EMBL/GenBank/DDBJ databases">
        <title>Whole genome sequencing of actinobacterial strain Amycolatopsis sp. (BCA-696) identifies the underlying plant growth-promoting genes.</title>
        <authorList>
            <person name="Gandham P."/>
            <person name="Vadla N."/>
            <person name="Saji A."/>
            <person name="Srinivas V."/>
            <person name="Ruperao P."/>
            <person name="Selvanayagam S."/>
            <person name="Saxena R.K."/>
            <person name="Rathore A."/>
            <person name="Gopalakrishnan S."/>
            <person name="Thakur V."/>
        </authorList>
    </citation>
    <scope>NUCLEOTIDE SEQUENCE</scope>
    <source>
        <strain evidence="1">BCA-696</strain>
    </source>
</reference>
<gene>
    <name evidence="1" type="ORF">LCL61_24490</name>
</gene>
<evidence type="ECO:0000313" key="2">
    <source>
        <dbReference type="Proteomes" id="UP001456344"/>
    </source>
</evidence>
<dbReference type="Proteomes" id="UP001456344">
    <property type="component" value="Chromosome"/>
</dbReference>